<reference evidence="2 3" key="3">
    <citation type="journal article" date="2017" name="Mol. Plant Pathol.">
        <title>A gapless genome sequence of the fungus Botrytis cinerea.</title>
        <authorList>
            <person name="Van Kan J.A."/>
            <person name="Stassen J.H."/>
            <person name="Mosbach A."/>
            <person name="Van Der Lee T.A."/>
            <person name="Faino L."/>
            <person name="Farmer A.D."/>
            <person name="Papasotiriou D.G."/>
            <person name="Zhou S."/>
            <person name="Seidl M.F."/>
            <person name="Cottam E."/>
            <person name="Edel D."/>
            <person name="Hahn M."/>
            <person name="Schwartz D.C."/>
            <person name="Dietrich R.A."/>
            <person name="Widdison S."/>
            <person name="Scalliet G."/>
        </authorList>
    </citation>
    <scope>NUCLEOTIDE SEQUENCE [LARGE SCALE GENOMIC DNA]</scope>
    <source>
        <strain evidence="2 3">B05.10</strain>
    </source>
</reference>
<dbReference type="RefSeq" id="XP_001547821.1">
    <property type="nucleotide sequence ID" value="XM_001547771.2"/>
</dbReference>
<dbReference type="GeneID" id="5428317"/>
<dbReference type="Proteomes" id="UP000001798">
    <property type="component" value="Chromosome 9"/>
</dbReference>
<dbReference type="VEuPathDB" id="FungiDB:Bcin09g01470"/>
<feature type="compositionally biased region" description="Basic and acidic residues" evidence="1">
    <location>
        <begin position="273"/>
        <end position="286"/>
    </location>
</feature>
<feature type="compositionally biased region" description="Polar residues" evidence="1">
    <location>
        <begin position="458"/>
        <end position="467"/>
    </location>
</feature>
<evidence type="ECO:0000313" key="2">
    <source>
        <dbReference type="EMBL" id="ATZ53274.1"/>
    </source>
</evidence>
<evidence type="ECO:0000256" key="1">
    <source>
        <dbReference type="SAM" id="MobiDB-lite"/>
    </source>
</evidence>
<accession>A0A384JSE3</accession>
<keyword evidence="3" id="KW-1185">Reference proteome</keyword>
<dbReference type="EMBL" id="CP009813">
    <property type="protein sequence ID" value="ATZ53274.1"/>
    <property type="molecule type" value="Genomic_DNA"/>
</dbReference>
<dbReference type="KEGG" id="bfu:BCIN_09g01470"/>
<evidence type="ECO:0000313" key="3">
    <source>
        <dbReference type="Proteomes" id="UP000001798"/>
    </source>
</evidence>
<sequence length="467" mass="53318">MTSVESESYVQRDCGFQENRDQYILDTDRRSLSNSPDYISRTYTSQTFNPSCYTLSEYNSPTNEVFTDISSHIHEEDLNIPEESRRNPTNSQHDVIVAQNGITTSSEYNDYLWQGTSYPSLTCGSDSIYNSHIDPSLWNCTTMNTEPIAPLPPITGAQSILNEHRFKQCWEIPSLEAENSVQINEYAGVVFPSCIVGQASVSRTASVNSFRSASSDFKTERERATPFFDMIESMTIRSQSPGEESYRSESTSGSPPPSTAEKSSTRSRKRRLQERNELNHGNRRGDTGRRKLDRYFCTRCNAFPKGWKLPEDLRKHNQGYHTEIGFYCASGVDENCAYWSSQESRYVDHLKVEHASSRISQEIVRKYNTINGITLDGNYMCRIPGCEKVYKRAERGRRDKHEERKAAHVFNGQLWRSVDPAHLCLGNYVEYRNDETKRHVDMGQCNFVHSGPTKESEGASQGNSQFE</sequence>
<dbReference type="OMA" id="GRRDKHE"/>
<dbReference type="AlphaFoldDB" id="A0A384JSE3"/>
<feature type="region of interest" description="Disordered" evidence="1">
    <location>
        <begin position="448"/>
        <end position="467"/>
    </location>
</feature>
<protein>
    <submittedName>
        <fullName evidence="2">Uncharacterized protein</fullName>
    </submittedName>
</protein>
<dbReference type="OrthoDB" id="3483176at2759"/>
<name>A0A384JSE3_BOTFB</name>
<reference evidence="2 3" key="1">
    <citation type="journal article" date="2011" name="PLoS Genet.">
        <title>Genomic analysis of the necrotrophic fungal pathogens Sclerotinia sclerotiorum and Botrytis cinerea.</title>
        <authorList>
            <person name="Amselem J."/>
            <person name="Cuomo C.A."/>
            <person name="van Kan J.A."/>
            <person name="Viaud M."/>
            <person name="Benito E.P."/>
            <person name="Couloux A."/>
            <person name="Coutinho P.M."/>
            <person name="de Vries R.P."/>
            <person name="Dyer P.S."/>
            <person name="Fillinger S."/>
            <person name="Fournier E."/>
            <person name="Gout L."/>
            <person name="Hahn M."/>
            <person name="Kohn L."/>
            <person name="Lapalu N."/>
            <person name="Plummer K.M."/>
            <person name="Pradier J.M."/>
            <person name="Quevillon E."/>
            <person name="Sharon A."/>
            <person name="Simon A."/>
            <person name="ten Have A."/>
            <person name="Tudzynski B."/>
            <person name="Tudzynski P."/>
            <person name="Wincker P."/>
            <person name="Andrew M."/>
            <person name="Anthouard V."/>
            <person name="Beever R.E."/>
            <person name="Beffa R."/>
            <person name="Benoit I."/>
            <person name="Bouzid O."/>
            <person name="Brault B."/>
            <person name="Chen Z."/>
            <person name="Choquer M."/>
            <person name="Collemare J."/>
            <person name="Cotton P."/>
            <person name="Danchin E.G."/>
            <person name="Da Silva C."/>
            <person name="Gautier A."/>
            <person name="Giraud C."/>
            <person name="Giraud T."/>
            <person name="Gonzalez C."/>
            <person name="Grossetete S."/>
            <person name="Guldener U."/>
            <person name="Henrissat B."/>
            <person name="Howlett B.J."/>
            <person name="Kodira C."/>
            <person name="Kretschmer M."/>
            <person name="Lappartient A."/>
            <person name="Leroch M."/>
            <person name="Levis C."/>
            <person name="Mauceli E."/>
            <person name="Neuveglise C."/>
            <person name="Oeser B."/>
            <person name="Pearson M."/>
            <person name="Poulain J."/>
            <person name="Poussereau N."/>
            <person name="Quesneville H."/>
            <person name="Rascle C."/>
            <person name="Schumacher J."/>
            <person name="Segurens B."/>
            <person name="Sexton A."/>
            <person name="Silva E."/>
            <person name="Sirven C."/>
            <person name="Soanes D.M."/>
            <person name="Talbot N.J."/>
            <person name="Templeton M."/>
            <person name="Yandava C."/>
            <person name="Yarden O."/>
            <person name="Zeng Q."/>
            <person name="Rollins J.A."/>
            <person name="Lebrun M.H."/>
            <person name="Dickman M."/>
        </authorList>
    </citation>
    <scope>NUCLEOTIDE SEQUENCE [LARGE SCALE GENOMIC DNA]</scope>
    <source>
        <strain evidence="2 3">B05.10</strain>
    </source>
</reference>
<gene>
    <name evidence="2" type="ORF">BCIN_09g01470</name>
</gene>
<proteinExistence type="predicted"/>
<reference evidence="2 3" key="2">
    <citation type="journal article" date="2012" name="Eukaryot. Cell">
        <title>Genome update of Botrytis cinerea strains B05.10 and T4.</title>
        <authorList>
            <person name="Staats M."/>
            <person name="van Kan J.A."/>
        </authorList>
    </citation>
    <scope>NUCLEOTIDE SEQUENCE [LARGE SCALE GENOMIC DNA]</scope>
    <source>
        <strain evidence="2 3">B05.10</strain>
    </source>
</reference>
<feature type="region of interest" description="Disordered" evidence="1">
    <location>
        <begin position="228"/>
        <end position="286"/>
    </location>
</feature>
<organism evidence="2 3">
    <name type="scientific">Botryotinia fuckeliana (strain B05.10)</name>
    <name type="common">Noble rot fungus</name>
    <name type="synonym">Botrytis cinerea</name>
    <dbReference type="NCBI Taxonomy" id="332648"/>
    <lineage>
        <taxon>Eukaryota</taxon>
        <taxon>Fungi</taxon>
        <taxon>Dikarya</taxon>
        <taxon>Ascomycota</taxon>
        <taxon>Pezizomycotina</taxon>
        <taxon>Leotiomycetes</taxon>
        <taxon>Helotiales</taxon>
        <taxon>Sclerotiniaceae</taxon>
        <taxon>Botrytis</taxon>
    </lineage>
</organism>